<dbReference type="InterPro" id="IPR051156">
    <property type="entry name" value="Mito/Outer_Membr_Metalloprot"/>
</dbReference>
<evidence type="ECO:0000313" key="9">
    <source>
        <dbReference type="EMBL" id="GAA4315909.1"/>
    </source>
</evidence>
<comment type="caution">
    <text evidence="9">The sequence shown here is derived from an EMBL/GenBank/DDBJ whole genome shotgun (WGS) entry which is preliminary data.</text>
</comment>
<evidence type="ECO:0000256" key="5">
    <source>
        <dbReference type="ARBA" id="ARBA00023049"/>
    </source>
</evidence>
<evidence type="ECO:0000256" key="1">
    <source>
        <dbReference type="ARBA" id="ARBA00022670"/>
    </source>
</evidence>
<evidence type="ECO:0000256" key="4">
    <source>
        <dbReference type="ARBA" id="ARBA00022833"/>
    </source>
</evidence>
<dbReference type="PANTHER" id="PTHR22726">
    <property type="entry name" value="METALLOENDOPEPTIDASE OMA1"/>
    <property type="match status" value="1"/>
</dbReference>
<name>A0ABP8G2H3_9BACT</name>
<proteinExistence type="inferred from homology"/>
<keyword evidence="3 6" id="KW-0378">Hydrolase</keyword>
<keyword evidence="1 6" id="KW-0645">Protease</keyword>
<keyword evidence="7" id="KW-0472">Membrane</keyword>
<dbReference type="InterPro" id="IPR001915">
    <property type="entry name" value="Peptidase_M48"/>
</dbReference>
<dbReference type="EMBL" id="BAABGX010000003">
    <property type="protein sequence ID" value="GAA4315909.1"/>
    <property type="molecule type" value="Genomic_DNA"/>
</dbReference>
<evidence type="ECO:0000256" key="2">
    <source>
        <dbReference type="ARBA" id="ARBA00022723"/>
    </source>
</evidence>
<keyword evidence="5 6" id="KW-0482">Metalloprotease</keyword>
<gene>
    <name evidence="9" type="ORF">GCM10023183_36920</name>
</gene>
<reference evidence="10" key="1">
    <citation type="journal article" date="2019" name="Int. J. Syst. Evol. Microbiol.">
        <title>The Global Catalogue of Microorganisms (GCM) 10K type strain sequencing project: providing services to taxonomists for standard genome sequencing and annotation.</title>
        <authorList>
            <consortium name="The Broad Institute Genomics Platform"/>
            <consortium name="The Broad Institute Genome Sequencing Center for Infectious Disease"/>
            <person name="Wu L."/>
            <person name="Ma J."/>
        </authorList>
    </citation>
    <scope>NUCLEOTIDE SEQUENCE [LARGE SCALE GENOMIC DNA]</scope>
    <source>
        <strain evidence="10">JCM 17917</strain>
    </source>
</reference>
<dbReference type="PANTHER" id="PTHR22726:SF1">
    <property type="entry name" value="METALLOENDOPEPTIDASE OMA1, MITOCHONDRIAL"/>
    <property type="match status" value="1"/>
</dbReference>
<organism evidence="9 10">
    <name type="scientific">Nibribacter koreensis</name>
    <dbReference type="NCBI Taxonomy" id="1084519"/>
    <lineage>
        <taxon>Bacteria</taxon>
        <taxon>Pseudomonadati</taxon>
        <taxon>Bacteroidota</taxon>
        <taxon>Cytophagia</taxon>
        <taxon>Cytophagales</taxon>
        <taxon>Hymenobacteraceae</taxon>
        <taxon>Nibribacter</taxon>
    </lineage>
</organism>
<feature type="transmembrane region" description="Helical" evidence="7">
    <location>
        <begin position="111"/>
        <end position="130"/>
    </location>
</feature>
<evidence type="ECO:0000256" key="7">
    <source>
        <dbReference type="SAM" id="Phobius"/>
    </source>
</evidence>
<dbReference type="Proteomes" id="UP001501844">
    <property type="component" value="Unassembled WGS sequence"/>
</dbReference>
<keyword evidence="2" id="KW-0479">Metal-binding</keyword>
<evidence type="ECO:0000256" key="6">
    <source>
        <dbReference type="RuleBase" id="RU003983"/>
    </source>
</evidence>
<accession>A0ABP8G2H3</accession>
<evidence type="ECO:0000313" key="10">
    <source>
        <dbReference type="Proteomes" id="UP001501844"/>
    </source>
</evidence>
<dbReference type="Pfam" id="PF01435">
    <property type="entry name" value="Peptidase_M48"/>
    <property type="match status" value="1"/>
</dbReference>
<evidence type="ECO:0000259" key="8">
    <source>
        <dbReference type="Pfam" id="PF01435"/>
    </source>
</evidence>
<comment type="cofactor">
    <cofactor evidence="6">
        <name>Zn(2+)</name>
        <dbReference type="ChEBI" id="CHEBI:29105"/>
    </cofactor>
    <text evidence="6">Binds 1 zinc ion per subunit.</text>
</comment>
<keyword evidence="4 6" id="KW-0862">Zinc</keyword>
<keyword evidence="7" id="KW-1133">Transmembrane helix</keyword>
<keyword evidence="10" id="KW-1185">Reference proteome</keyword>
<sequence>MKSYSGIYQDGHSPAGQPVTIQVQATGLALTFASRDGHVLGTPGLVFWEASRIKPNAYREGHKTVLRYGDTPVQSLEVVSPDFAEVIKNAFPEAVFHRNAQPLPKHRASGLYFLLALFLAGLALCYFFLLPAMADLLSRQIPLDTEIALGEKIYSQLVEKEKIDSARTQHAQGFLQQLSIRSRYPLQMTVVQDKTVNAFALPGGHMVIYTGLLDQLRTPEELAALLGHESAHVQERHTLRSMARQLSTYVLLSLLLNDVVGLSAVLLENADQLTALHYSRSLEQAADTQGFLLLKANHLDPKGMQRLFTRLNQAAPYEGPTMLRSHPLTEERLEHVQAMIQQNPYPVRPASFQLHQTWKALQKKN</sequence>
<dbReference type="CDD" id="cd07332">
    <property type="entry name" value="M48C_Oma1_like"/>
    <property type="match status" value="1"/>
</dbReference>
<dbReference type="Gene3D" id="3.30.2010.10">
    <property type="entry name" value="Metalloproteases ('zincins'), catalytic domain"/>
    <property type="match status" value="1"/>
</dbReference>
<evidence type="ECO:0000256" key="3">
    <source>
        <dbReference type="ARBA" id="ARBA00022801"/>
    </source>
</evidence>
<feature type="domain" description="Peptidase M48" evidence="8">
    <location>
        <begin position="180"/>
        <end position="339"/>
    </location>
</feature>
<protein>
    <recommendedName>
        <fullName evidence="8">Peptidase M48 domain-containing protein</fullName>
    </recommendedName>
</protein>
<dbReference type="RefSeq" id="WP_345169581.1">
    <property type="nucleotide sequence ID" value="NZ_BAABGX010000003.1"/>
</dbReference>
<comment type="similarity">
    <text evidence="6">Belongs to the peptidase M48 family.</text>
</comment>
<keyword evidence="7" id="KW-0812">Transmembrane</keyword>